<dbReference type="PROSITE" id="PS51709">
    <property type="entry name" value="G_TRME"/>
    <property type="match status" value="1"/>
</dbReference>
<dbReference type="PANTHER" id="PTHR42714:SF2">
    <property type="entry name" value="TRNA MODIFICATION GTPASE GTPBP3, MITOCHONDRIAL"/>
    <property type="match status" value="1"/>
</dbReference>
<dbReference type="FunFam" id="3.30.1360.120:FF:000003">
    <property type="entry name" value="tRNA modification GTPase MnmE"/>
    <property type="match status" value="1"/>
</dbReference>
<evidence type="ECO:0000256" key="8">
    <source>
        <dbReference type="ARBA" id="ARBA00022842"/>
    </source>
</evidence>
<dbReference type="InterPro" id="IPR027266">
    <property type="entry name" value="TrmE/GcvT-like"/>
</dbReference>
<dbReference type="EMBL" id="UOGC01000011">
    <property type="protein sequence ID" value="VAX15517.1"/>
    <property type="molecule type" value="Genomic_DNA"/>
</dbReference>
<keyword evidence="7" id="KW-0378">Hydrolase</keyword>
<dbReference type="InterPro" id="IPR027417">
    <property type="entry name" value="P-loop_NTPase"/>
</dbReference>
<dbReference type="Pfam" id="PF01926">
    <property type="entry name" value="MMR_HSR1"/>
    <property type="match status" value="1"/>
</dbReference>
<evidence type="ECO:0000256" key="10">
    <source>
        <dbReference type="ARBA" id="ARBA00023134"/>
    </source>
</evidence>
<dbReference type="InterPro" id="IPR006073">
    <property type="entry name" value="GTP-bd"/>
</dbReference>
<dbReference type="Gene3D" id="1.20.120.430">
    <property type="entry name" value="tRNA modification GTPase MnmE domain 2"/>
    <property type="match status" value="1"/>
</dbReference>
<accession>A0A3B1CFE8</accession>
<keyword evidence="10" id="KW-0342">GTP-binding</keyword>
<dbReference type="InterPro" id="IPR025867">
    <property type="entry name" value="MnmE_helical"/>
</dbReference>
<evidence type="ECO:0000256" key="5">
    <source>
        <dbReference type="ARBA" id="ARBA00022723"/>
    </source>
</evidence>
<evidence type="ECO:0000256" key="4">
    <source>
        <dbReference type="ARBA" id="ARBA00022694"/>
    </source>
</evidence>
<keyword evidence="9" id="KW-0630">Potassium</keyword>
<dbReference type="GO" id="GO:0046872">
    <property type="term" value="F:metal ion binding"/>
    <property type="evidence" value="ECO:0007669"/>
    <property type="project" value="UniProtKB-KW"/>
</dbReference>
<evidence type="ECO:0000313" key="12">
    <source>
        <dbReference type="EMBL" id="VAX15517.1"/>
    </source>
</evidence>
<evidence type="ECO:0000256" key="2">
    <source>
        <dbReference type="ARBA" id="ARBA00011043"/>
    </source>
</evidence>
<keyword evidence="5" id="KW-0479">Metal-binding</keyword>
<dbReference type="InterPro" id="IPR004520">
    <property type="entry name" value="GTPase_MnmE"/>
</dbReference>
<evidence type="ECO:0000256" key="9">
    <source>
        <dbReference type="ARBA" id="ARBA00022958"/>
    </source>
</evidence>
<dbReference type="InterPro" id="IPR005225">
    <property type="entry name" value="Small_GTP-bd"/>
</dbReference>
<dbReference type="CDD" id="cd04164">
    <property type="entry name" value="trmE"/>
    <property type="match status" value="1"/>
</dbReference>
<dbReference type="Gene3D" id="3.30.1360.120">
    <property type="entry name" value="Probable tRNA modification gtpase trme, domain 1"/>
    <property type="match status" value="1"/>
</dbReference>
<evidence type="ECO:0000256" key="1">
    <source>
        <dbReference type="ARBA" id="ARBA00004229"/>
    </source>
</evidence>
<reference evidence="12" key="1">
    <citation type="submission" date="2018-06" db="EMBL/GenBank/DDBJ databases">
        <authorList>
            <person name="Zhirakovskaya E."/>
        </authorList>
    </citation>
    <scope>NUCLEOTIDE SEQUENCE</scope>
</reference>
<dbReference type="GO" id="GO:0030488">
    <property type="term" value="P:tRNA methylation"/>
    <property type="evidence" value="ECO:0007669"/>
    <property type="project" value="TreeGrafter"/>
</dbReference>
<keyword evidence="4" id="KW-0819">tRNA processing</keyword>
<evidence type="ECO:0000256" key="6">
    <source>
        <dbReference type="ARBA" id="ARBA00022741"/>
    </source>
</evidence>
<proteinExistence type="inferred from homology"/>
<comment type="subcellular location">
    <subcellularLocation>
        <location evidence="1">Plastid</location>
        <location evidence="1">Chloroplast</location>
    </subcellularLocation>
</comment>
<comment type="similarity">
    <text evidence="2">Belongs to the TRAFAC class TrmE-Era-EngA-EngB-Septin-like GTPase superfamily. TrmE GTPase family.</text>
</comment>
<dbReference type="GO" id="GO:0003924">
    <property type="term" value="F:GTPase activity"/>
    <property type="evidence" value="ECO:0007669"/>
    <property type="project" value="InterPro"/>
</dbReference>
<evidence type="ECO:0000256" key="3">
    <source>
        <dbReference type="ARBA" id="ARBA00022490"/>
    </source>
</evidence>
<keyword evidence="8" id="KW-0460">Magnesium</keyword>
<keyword evidence="3" id="KW-0963">Cytoplasm</keyword>
<name>A0A3B1CFE8_9ZZZZ</name>
<dbReference type="GO" id="GO:0005525">
    <property type="term" value="F:GTP binding"/>
    <property type="evidence" value="ECO:0007669"/>
    <property type="project" value="UniProtKB-KW"/>
</dbReference>
<dbReference type="NCBIfam" id="NF003661">
    <property type="entry name" value="PRK05291.1-3"/>
    <property type="match status" value="1"/>
</dbReference>
<dbReference type="GO" id="GO:0005829">
    <property type="term" value="C:cytosol"/>
    <property type="evidence" value="ECO:0007669"/>
    <property type="project" value="TreeGrafter"/>
</dbReference>
<dbReference type="HAMAP" id="MF_00379">
    <property type="entry name" value="GTPase_MnmE"/>
    <property type="match status" value="1"/>
</dbReference>
<organism evidence="12">
    <name type="scientific">hydrothermal vent metagenome</name>
    <dbReference type="NCBI Taxonomy" id="652676"/>
    <lineage>
        <taxon>unclassified sequences</taxon>
        <taxon>metagenomes</taxon>
        <taxon>ecological metagenomes</taxon>
    </lineage>
</organism>
<dbReference type="NCBIfam" id="TIGR00450">
    <property type="entry name" value="mnmE_trmE_thdF"/>
    <property type="match status" value="1"/>
</dbReference>
<dbReference type="PANTHER" id="PTHR42714">
    <property type="entry name" value="TRNA MODIFICATION GTPASE GTPBP3"/>
    <property type="match status" value="1"/>
</dbReference>
<dbReference type="GO" id="GO:0042802">
    <property type="term" value="F:identical protein binding"/>
    <property type="evidence" value="ECO:0007669"/>
    <property type="project" value="UniProtKB-ARBA"/>
</dbReference>
<protein>
    <submittedName>
        <fullName evidence="12">tRNA-5-carboxymethylaminomethyl-2-thiouridine(34) synthesis protein MnmE</fullName>
    </submittedName>
</protein>
<evidence type="ECO:0000259" key="11">
    <source>
        <dbReference type="PROSITE" id="PS51709"/>
    </source>
</evidence>
<dbReference type="InterPro" id="IPR031168">
    <property type="entry name" value="G_TrmE"/>
</dbReference>
<dbReference type="FunFam" id="3.40.50.300:FF:001376">
    <property type="entry name" value="tRNA modification GTPase MnmE"/>
    <property type="match status" value="1"/>
</dbReference>
<dbReference type="Gene3D" id="3.40.50.300">
    <property type="entry name" value="P-loop containing nucleotide triphosphate hydrolases"/>
    <property type="match status" value="1"/>
</dbReference>
<dbReference type="InterPro" id="IPR018948">
    <property type="entry name" value="GTP-bd_TrmE_N"/>
</dbReference>
<sequence length="470" mass="51049">MLDADSQITQEETIVAISTATGEGGIGIVRFSGNTAISIAKKLFRTPDGTARESFKSRHAYYGNIVNEAGEKIDEVLITLMASPKTYTREDMVEISCHGGSVVTRQILNLLLSLGARIAEPGEFSKRAFLNGRIDLVQAEAIIDLIRSKSEKGWRTAFSQLDGKLSERLAEIEADLISIVATLEVSIDFPDEELEIADDDSVKESLLSFGAKIEKLMGTYGAGRIYREGISVAIVGRPNVGKSSLMNALLERDRVIVTPHPGTTRDTVEETLQIDGVAVKIIDTAGVREALDPAERIGVERTMEAMATADITLLVFDGSQKLTKDDKNLLNAIKTEKSGFNIIYVINKSDRISTISIKDVEGATEEAIVRLSAKTGDGIEALRKKLSKIIEKNGESLEGGPLLTRERHLEQLQNMLVAVNQAITAFDDGLGREFIAGELAQATSALSRLTGKAFDNQALDKIFSEFCIGK</sequence>
<gene>
    <name evidence="12" type="ORF">MNBD_NITROSPINAE01-929</name>
</gene>
<dbReference type="NCBIfam" id="TIGR00231">
    <property type="entry name" value="small_GTP"/>
    <property type="match status" value="1"/>
</dbReference>
<keyword evidence="6" id="KW-0547">Nucleotide-binding</keyword>
<evidence type="ECO:0000256" key="7">
    <source>
        <dbReference type="ARBA" id="ARBA00022801"/>
    </source>
</evidence>
<dbReference type="GO" id="GO:0002098">
    <property type="term" value="P:tRNA wobble uridine modification"/>
    <property type="evidence" value="ECO:0007669"/>
    <property type="project" value="TreeGrafter"/>
</dbReference>
<dbReference type="InterPro" id="IPR027368">
    <property type="entry name" value="MnmE_dom2"/>
</dbReference>
<dbReference type="SUPFAM" id="SSF52540">
    <property type="entry name" value="P-loop containing nucleoside triphosphate hydrolases"/>
    <property type="match status" value="1"/>
</dbReference>
<dbReference type="CDD" id="cd14858">
    <property type="entry name" value="TrmE_N"/>
    <property type="match status" value="1"/>
</dbReference>
<dbReference type="AlphaFoldDB" id="A0A3B1CFE8"/>
<dbReference type="Pfam" id="PF10396">
    <property type="entry name" value="TrmE_N"/>
    <property type="match status" value="1"/>
</dbReference>
<dbReference type="GO" id="GO:0009507">
    <property type="term" value="C:chloroplast"/>
    <property type="evidence" value="ECO:0007669"/>
    <property type="project" value="UniProtKB-SubCell"/>
</dbReference>
<dbReference type="Pfam" id="PF12631">
    <property type="entry name" value="MnmE_helical"/>
    <property type="match status" value="1"/>
</dbReference>
<feature type="domain" description="TrmE-type G" evidence="11">
    <location>
        <begin position="229"/>
        <end position="391"/>
    </location>
</feature>
<dbReference type="SUPFAM" id="SSF116878">
    <property type="entry name" value="TrmE connector domain"/>
    <property type="match status" value="1"/>
</dbReference>